<dbReference type="GO" id="GO:0004318">
    <property type="term" value="F:enoyl-[acyl-carrier-protein] reductase (NADH) activity"/>
    <property type="evidence" value="ECO:0007669"/>
    <property type="project" value="TreeGrafter"/>
</dbReference>
<comment type="caution">
    <text evidence="17">The sequence shown here is derived from an EMBL/GenBank/DDBJ whole genome shotgun (WGS) entry which is preliminary data.</text>
</comment>
<accession>A0A812S0Q1</accession>
<dbReference type="GO" id="GO:0009190">
    <property type="term" value="P:cyclic nucleotide biosynthetic process"/>
    <property type="evidence" value="ECO:0007669"/>
    <property type="project" value="InterPro"/>
</dbReference>
<evidence type="ECO:0000256" key="4">
    <source>
        <dbReference type="ARBA" id="ARBA00011245"/>
    </source>
</evidence>
<organism evidence="17 18">
    <name type="scientific">Symbiodinium pilosum</name>
    <name type="common">Dinoflagellate</name>
    <dbReference type="NCBI Taxonomy" id="2952"/>
    <lineage>
        <taxon>Eukaryota</taxon>
        <taxon>Sar</taxon>
        <taxon>Alveolata</taxon>
        <taxon>Dinophyceae</taxon>
        <taxon>Suessiales</taxon>
        <taxon>Symbiodiniaceae</taxon>
        <taxon>Symbiodinium</taxon>
    </lineage>
</organism>
<dbReference type="PANTHER" id="PTHR37480">
    <property type="entry name" value="ENOYL-[ACYL-CARRIER-PROTEIN] REDUCTASE [NADH]"/>
    <property type="match status" value="1"/>
</dbReference>
<dbReference type="SUPFAM" id="SSF51726">
    <property type="entry name" value="UROD/MetE-like"/>
    <property type="match status" value="1"/>
</dbReference>
<dbReference type="InterPro" id="IPR010758">
    <property type="entry name" value="Trans-2-enoyl-CoA_reductase"/>
</dbReference>
<dbReference type="Gene3D" id="3.40.50.720">
    <property type="entry name" value="NAD(P)-binding Rossmann-like Domain"/>
    <property type="match status" value="1"/>
</dbReference>
<dbReference type="InterPro" id="IPR001375">
    <property type="entry name" value="Peptidase_S9_cat"/>
</dbReference>
<keyword evidence="5" id="KW-0444">Lipid biosynthesis</keyword>
<feature type="transmembrane region" description="Helical" evidence="14">
    <location>
        <begin position="1403"/>
        <end position="1422"/>
    </location>
</feature>
<dbReference type="Gene3D" id="3.20.20.210">
    <property type="match status" value="1"/>
</dbReference>
<keyword evidence="10" id="KW-0443">Lipid metabolism</keyword>
<comment type="pathway">
    <text evidence="2">Lipid metabolism.</text>
</comment>
<dbReference type="Gene3D" id="3.40.50.1820">
    <property type="entry name" value="alpha/beta hydrolase"/>
    <property type="match status" value="1"/>
</dbReference>
<name>A0A812S0Q1_SYMPI</name>
<dbReference type="CDD" id="cd00717">
    <property type="entry name" value="URO-D"/>
    <property type="match status" value="1"/>
</dbReference>
<dbReference type="SMART" id="SM00044">
    <property type="entry name" value="CYCc"/>
    <property type="match status" value="1"/>
</dbReference>
<evidence type="ECO:0000256" key="9">
    <source>
        <dbReference type="ARBA" id="ARBA00023027"/>
    </source>
</evidence>
<feature type="signal peptide" evidence="15">
    <location>
        <begin position="1"/>
        <end position="26"/>
    </location>
</feature>
<evidence type="ECO:0000256" key="11">
    <source>
        <dbReference type="ARBA" id="ARBA00023160"/>
    </source>
</evidence>
<dbReference type="PANTHER" id="PTHR37480:SF1">
    <property type="entry name" value="ENOYL-[ACYL-CARRIER-PROTEIN] REDUCTASE [NADH]"/>
    <property type="match status" value="1"/>
</dbReference>
<evidence type="ECO:0000256" key="7">
    <source>
        <dbReference type="ARBA" id="ARBA00022832"/>
    </source>
</evidence>
<dbReference type="NCBIfam" id="NF010177">
    <property type="entry name" value="PRK13656.1"/>
    <property type="match status" value="1"/>
</dbReference>
<sequence>MSPFIDQMKRLVLAILFLGISALAWGQDFVPIPPSIATFNVPPLPQATADRLSRYANTRGASVAGWQGDQLLIYTRFANATQLHRVARPLAYREQLTFLKEPLGAVYLPRGGATDTVMLSWDEGGSEFDQLFLYDMKSGSARRVSDGRSLYTGVIWAPDNQSFVYVSTKRDGRNWDIYHQDLNGNDNALMQPESGYWSVRDWSADGKRLLVKDRLSVNESKFYELDIATKKLTPVLGQDGGVSIEHALYDGRGGVYFTSDQGSEFLRLKYLDLATGNIEVVSRDINWDVEGFDLSPDYSKLMFVVNEAGLSTLKVWSLPTRKAIALPQLPAGIVAAASFSPDSSRIALTLNNATTPSDVFVVDTSQQDLTRWTHSELGGLVANRFVEPELISFPSFDGLEVPAFIYRPNTPGPHPVVISIHGGPEAQYRPYFSTTVQSYVNEMNVALIAPNVRGSKGYGKSYLKMDNGKLRENSVKDIGALLDWIDKQPDLNNQRVGVVGGSYGGYMVLASMVKYGKRLTAAVDSVGISNFVTFLENTQAYRQDIRRAEYGDERDPDMRAFLQSISPLNHVDKMVTPIMISQGANDPRVPASESEQMRLALEAQGTPVWYVLGKNEGRDVRRLAARATNMTHEAKRDIVARVAAGADAVGVTDIYITKEPFQISSMALANMGLKANVHMVEHPLANDAIDTERSMAMFREAGCNTFVSLGGDGTNRAIVRGAPDIDLVPLSTGTNNVFPVLAEPTVAGIVAGLNACGKLVDAEANGLKQRVKVLHVKTPHAEDVGLIDAVLLRRDHVGNLLPFDAQRLGRMLLTRAEPASIGMSPIGGYLHPVYAEDDYGLAVTMDPDGQPVLAPLSPGLFREVGVTAVERVAFGEEITMTGPGVIALDGDRDHKLVEGESATVCIRRDGPWVIDIERTMRWAVSQGIMIAYVKGQGAVSDGELKNVLVLGCSGGYGLASRIVAAYGCGANTLGVSYERLPTDKRTATAGWYNNIAFDEAASADGLYAKTLDGDAFSDEMRATVIDTIKADMGKIDLVVYSLASPVRQHPRTGVLHRSTIKPLGEALDIKSVHVDSGEVVQVNLEPATPEETENTVAVMGGEDWEFWMDALLEADLLADGAKTVAFTYIGTELTWPIYWEGTLGQAKIDLDRASRAIAKKLASINGDARVAVLKAIVSQASSAIPVVPLYVALLFKVMKEQGIHEDIISHIHRMFATQLKGGEPLRLDDEGRIRMDNIELSEGVQSEVLKRWPEVTTENLPVLGDLEGYQEDFLKIFGFGFEGVDYDADVDPTLGQVQKIYLTPDLQRAVALCRYAIYTVFGGLIVMQSYRAGNLAINWLALCLVQAVIVQWLLQHTIHRVTMQALYLMEWLWVLMLALAAGLPAVAVASFLLVVLVCHTTLWGGRWCLFVLGCGVMSAWLFKNLVGFNFVNDTWVAAIALVSGIIFMLVICSIAHHQVRQQLNYGLMLKQQKNLLLRYLPKELPAHLNTKTSLPFQRQWVSVLFVDVVGFTHSVQALPLEDLSDLLNQFFDVVHETAEQWGGSVTKFLGDGALCVFPCLPEQCRANVARQALRCAQLLPDKFSQAGPVESYSTIKVKLSLGLASGHCYVGQWGGARRDFTVIGAPVNLANRLQRSAAGHGGLLLDTTTAGLTHERGLQTSPVKLNLSGFGRCEVISAGRYMPEYHQVKGDTPSLDFFKNPEKAAQATLDAQRILGVDAAIMFADLLPIMEPMGLRLDYVPGAGPVFDNPIRSEIDVQSLINAPAEEATPYIAQTVKNILQDLPADIALIGFAGAPFTLASYAIEGKGSRNYVFVKKMMYEQPLLWHQLLDKLVQQLVSYLHLQIEAGVEAVQIFDTWVGSLSVSDFRVYVLPHLQKMLAQLKGRVPVIYFGTGNHHLLPEIAPLGFDVLAFDWRTPLAPTWDALGIPAVQGNLDPIVLCADRATVAKQSEQLLKSVANRPGHIFNLGHGIIPETPVDNVKFLVDFVHEQTAR</sequence>
<dbReference type="HAMAP" id="MF_00218">
    <property type="entry name" value="URO_D"/>
    <property type="match status" value="1"/>
</dbReference>
<dbReference type="HAMAP" id="MF_01838">
    <property type="entry name" value="FabV_reductase"/>
    <property type="match status" value="1"/>
</dbReference>
<keyword evidence="11" id="KW-0275">Fatty acid biosynthesis</keyword>
<evidence type="ECO:0000256" key="12">
    <source>
        <dbReference type="ARBA" id="ARBA00023239"/>
    </source>
</evidence>
<dbReference type="SUPFAM" id="SSF50993">
    <property type="entry name" value="Peptidase/esterase 'gauge' domain"/>
    <property type="match status" value="1"/>
</dbReference>
<keyword evidence="9" id="KW-0520">NAD</keyword>
<evidence type="ECO:0000259" key="16">
    <source>
        <dbReference type="PROSITE" id="PS50125"/>
    </source>
</evidence>
<dbReference type="Pfam" id="PF12242">
    <property type="entry name" value="Eno-Rase_NADH_b"/>
    <property type="match status" value="1"/>
</dbReference>
<dbReference type="CDD" id="cd07302">
    <property type="entry name" value="CHD"/>
    <property type="match status" value="1"/>
</dbReference>
<evidence type="ECO:0000256" key="13">
    <source>
        <dbReference type="ARBA" id="ARBA00023244"/>
    </source>
</evidence>
<keyword evidence="18" id="KW-1185">Reference proteome</keyword>
<protein>
    <submittedName>
        <fullName evidence="17">FabV protein</fullName>
    </submittedName>
</protein>
<dbReference type="Pfam" id="PF01208">
    <property type="entry name" value="URO-D"/>
    <property type="match status" value="1"/>
</dbReference>
<dbReference type="OrthoDB" id="339900at2759"/>
<comment type="pathway">
    <text evidence="1">Porphyrin-containing compound metabolism; protoporphyrin-IX biosynthesis; coproporphyrinogen-III from 5-aminolevulinate: step 4/4.</text>
</comment>
<dbReference type="GO" id="GO:0006633">
    <property type="term" value="P:fatty acid biosynthetic process"/>
    <property type="evidence" value="ECO:0007669"/>
    <property type="project" value="UniProtKB-KW"/>
</dbReference>
<keyword evidence="14" id="KW-0812">Transmembrane</keyword>
<feature type="domain" description="Guanylate cyclase" evidence="16">
    <location>
        <begin position="1502"/>
        <end position="1634"/>
    </location>
</feature>
<dbReference type="GO" id="GO:0035556">
    <property type="term" value="P:intracellular signal transduction"/>
    <property type="evidence" value="ECO:0007669"/>
    <property type="project" value="InterPro"/>
</dbReference>
<evidence type="ECO:0000256" key="10">
    <source>
        <dbReference type="ARBA" id="ARBA00023098"/>
    </source>
</evidence>
<evidence type="ECO:0000256" key="1">
    <source>
        <dbReference type="ARBA" id="ARBA00004804"/>
    </source>
</evidence>
<dbReference type="EMBL" id="CAJNIZ010022223">
    <property type="protein sequence ID" value="CAE7459787.1"/>
    <property type="molecule type" value="Genomic_DNA"/>
</dbReference>
<dbReference type="InterPro" id="IPR024906">
    <property type="entry name" value="Eno_Rdtase_FAD-bd_dom"/>
</dbReference>
<dbReference type="GO" id="GO:0050343">
    <property type="term" value="F:trans-2-enoyl-CoA reductase (NADH) activity"/>
    <property type="evidence" value="ECO:0007669"/>
    <property type="project" value="TreeGrafter"/>
</dbReference>
<dbReference type="Pfam" id="PF02897">
    <property type="entry name" value="Peptidase_S9_N"/>
    <property type="match status" value="1"/>
</dbReference>
<evidence type="ECO:0000256" key="8">
    <source>
        <dbReference type="ARBA" id="ARBA00023002"/>
    </source>
</evidence>
<dbReference type="SUPFAM" id="SSF53474">
    <property type="entry name" value="alpha/beta-Hydrolases"/>
    <property type="match status" value="1"/>
</dbReference>
<dbReference type="InterPro" id="IPR001054">
    <property type="entry name" value="A/G_cyclase"/>
</dbReference>
<keyword evidence="7" id="KW-0276">Fatty acid metabolism</keyword>
<dbReference type="SUPFAM" id="SSF55073">
    <property type="entry name" value="Nucleotide cyclase"/>
    <property type="match status" value="1"/>
</dbReference>
<keyword evidence="14" id="KW-0472">Membrane</keyword>
<dbReference type="InterPro" id="IPR011042">
    <property type="entry name" value="6-blade_b-propeller_TolB-like"/>
</dbReference>
<dbReference type="InterPro" id="IPR029058">
    <property type="entry name" value="AB_hydrolase_fold"/>
</dbReference>
<dbReference type="InterPro" id="IPR006361">
    <property type="entry name" value="Uroporphyrinogen_deCO2ase_HemE"/>
</dbReference>
<feature type="transmembrane region" description="Helical" evidence="14">
    <location>
        <begin position="1434"/>
        <end position="1456"/>
    </location>
</feature>
<dbReference type="UniPathway" id="UPA00251">
    <property type="reaction ID" value="UER00321"/>
</dbReference>
<feature type="transmembrane region" description="Helical" evidence="14">
    <location>
        <begin position="1366"/>
        <end position="1397"/>
    </location>
</feature>
<evidence type="ECO:0000256" key="15">
    <source>
        <dbReference type="SAM" id="SignalP"/>
    </source>
</evidence>
<dbReference type="GO" id="GO:0004853">
    <property type="term" value="F:uroporphyrinogen decarboxylase activity"/>
    <property type="evidence" value="ECO:0007669"/>
    <property type="project" value="InterPro"/>
</dbReference>
<dbReference type="PROSITE" id="PS50125">
    <property type="entry name" value="GUANYLATE_CYCLASE_2"/>
    <property type="match status" value="1"/>
</dbReference>
<dbReference type="InterPro" id="IPR038071">
    <property type="entry name" value="UROD/MetE-like_sf"/>
</dbReference>
<keyword evidence="13" id="KW-0627">Porphyrin biosynthesis</keyword>
<dbReference type="InterPro" id="IPR024910">
    <property type="entry name" value="Enoyl-CoA_Rdtase_cat_dom"/>
</dbReference>
<evidence type="ECO:0000256" key="2">
    <source>
        <dbReference type="ARBA" id="ARBA00005189"/>
    </source>
</evidence>
<dbReference type="GO" id="GO:0006782">
    <property type="term" value="P:protoporphyrinogen IX biosynthetic process"/>
    <property type="evidence" value="ECO:0007669"/>
    <property type="project" value="UniProtKB-UniPathway"/>
</dbReference>
<feature type="chain" id="PRO_5032371617" evidence="15">
    <location>
        <begin position="27"/>
        <end position="1993"/>
    </location>
</feature>
<dbReference type="GO" id="GO:0004252">
    <property type="term" value="F:serine-type endopeptidase activity"/>
    <property type="evidence" value="ECO:0007669"/>
    <property type="project" value="InterPro"/>
</dbReference>
<evidence type="ECO:0000313" key="17">
    <source>
        <dbReference type="EMBL" id="CAE7459787.1"/>
    </source>
</evidence>
<comment type="subunit">
    <text evidence="4">Monomer.</text>
</comment>
<gene>
    <name evidence="17" type="primary">fabV</name>
    <name evidence="17" type="ORF">SPIL2461_LOCUS11445</name>
</gene>
<dbReference type="Pfam" id="PF00211">
    <property type="entry name" value="Guanylate_cyc"/>
    <property type="match status" value="1"/>
</dbReference>
<proteinExistence type="inferred from homology"/>
<dbReference type="PROSITE" id="PS00907">
    <property type="entry name" value="UROD_2"/>
    <property type="match status" value="1"/>
</dbReference>
<dbReference type="NCBIfam" id="TIGR01464">
    <property type="entry name" value="hemE"/>
    <property type="match status" value="1"/>
</dbReference>
<evidence type="ECO:0000256" key="14">
    <source>
        <dbReference type="SAM" id="Phobius"/>
    </source>
</evidence>
<dbReference type="InterPro" id="IPR050048">
    <property type="entry name" value="FabV-like_NADH_b"/>
</dbReference>
<comment type="similarity">
    <text evidence="3">Belongs to the uroporphyrinogen decarboxylase family.</text>
</comment>
<dbReference type="InterPro" id="IPR023302">
    <property type="entry name" value="Pept_S9A_N"/>
</dbReference>
<dbReference type="GO" id="GO:0051287">
    <property type="term" value="F:NAD binding"/>
    <property type="evidence" value="ECO:0007669"/>
    <property type="project" value="TreeGrafter"/>
</dbReference>
<keyword evidence="6" id="KW-0210">Decarboxylase</keyword>
<dbReference type="NCBIfam" id="NF043048">
    <property type="entry name" value="EnoyACPredFabV"/>
    <property type="match status" value="1"/>
</dbReference>
<dbReference type="Gene3D" id="2.120.10.30">
    <property type="entry name" value="TolB, C-terminal domain"/>
    <property type="match status" value="2"/>
</dbReference>
<dbReference type="Proteomes" id="UP000649617">
    <property type="component" value="Unassembled WGS sequence"/>
</dbReference>
<reference evidence="17" key="1">
    <citation type="submission" date="2021-02" db="EMBL/GenBank/DDBJ databases">
        <authorList>
            <person name="Dougan E. K."/>
            <person name="Rhodes N."/>
            <person name="Thang M."/>
            <person name="Chan C."/>
        </authorList>
    </citation>
    <scope>NUCLEOTIDE SEQUENCE</scope>
</reference>
<evidence type="ECO:0000313" key="18">
    <source>
        <dbReference type="Proteomes" id="UP000649617"/>
    </source>
</evidence>
<keyword evidence="14" id="KW-1133">Transmembrane helix</keyword>
<dbReference type="InterPro" id="IPR029787">
    <property type="entry name" value="Nucleotide_cyclase"/>
</dbReference>
<feature type="transmembrane region" description="Helical" evidence="14">
    <location>
        <begin position="1336"/>
        <end position="1354"/>
    </location>
</feature>
<evidence type="ECO:0000256" key="5">
    <source>
        <dbReference type="ARBA" id="ARBA00022516"/>
    </source>
</evidence>
<keyword evidence="15" id="KW-0732">Signal</keyword>
<dbReference type="Pfam" id="PF07055">
    <property type="entry name" value="Eno-Rase_FAD_bd"/>
    <property type="match status" value="1"/>
</dbReference>
<dbReference type="GO" id="GO:0006508">
    <property type="term" value="P:proteolysis"/>
    <property type="evidence" value="ECO:0007669"/>
    <property type="project" value="InterPro"/>
</dbReference>
<keyword evidence="12" id="KW-0456">Lyase</keyword>
<keyword evidence="8" id="KW-0560">Oxidoreductase</keyword>
<dbReference type="InterPro" id="IPR000257">
    <property type="entry name" value="Uroporphyrinogen_deCOase"/>
</dbReference>
<evidence type="ECO:0000256" key="3">
    <source>
        <dbReference type="ARBA" id="ARBA00009935"/>
    </source>
</evidence>
<dbReference type="Pfam" id="PF00326">
    <property type="entry name" value="Peptidase_S9"/>
    <property type="match status" value="1"/>
</dbReference>
<dbReference type="Gene3D" id="3.30.70.1230">
    <property type="entry name" value="Nucleotide cyclase"/>
    <property type="match status" value="1"/>
</dbReference>
<dbReference type="Pfam" id="PF12241">
    <property type="entry name" value="Enoyl_reductase"/>
    <property type="match status" value="1"/>
</dbReference>
<evidence type="ECO:0000256" key="6">
    <source>
        <dbReference type="ARBA" id="ARBA00022793"/>
    </source>
</evidence>